<dbReference type="HAMAP" id="MF_00099">
    <property type="entry name" value="CheB_chemtxs"/>
    <property type="match status" value="1"/>
</dbReference>
<evidence type="ECO:0000313" key="11">
    <source>
        <dbReference type="Proteomes" id="UP000323824"/>
    </source>
</evidence>
<dbReference type="InterPro" id="IPR035909">
    <property type="entry name" value="CheB_C"/>
</dbReference>
<organism evidence="10 11">
    <name type="scientific">Thiospirochaeta perfilievii</name>
    <dbReference type="NCBI Taxonomy" id="252967"/>
    <lineage>
        <taxon>Bacteria</taxon>
        <taxon>Pseudomonadati</taxon>
        <taxon>Spirochaetota</taxon>
        <taxon>Spirochaetia</taxon>
        <taxon>Spirochaetales</taxon>
        <taxon>Spirochaetaceae</taxon>
        <taxon>Thiospirochaeta</taxon>
    </lineage>
</organism>
<dbReference type="GO" id="GO:0008984">
    <property type="term" value="F:protein-glutamate methylesterase activity"/>
    <property type="evidence" value="ECO:0007669"/>
    <property type="project" value="UniProtKB-UniRule"/>
</dbReference>
<dbReference type="AlphaFoldDB" id="A0A5C1QCI8"/>
<dbReference type="EC" id="3.5.1.44" evidence="5"/>
<keyword evidence="11" id="KW-1185">Reference proteome</keyword>
<dbReference type="PANTHER" id="PTHR42872">
    <property type="entry name" value="PROTEIN-GLUTAMATE METHYLESTERASE/PROTEIN-GLUTAMINE GLUTAMINASE"/>
    <property type="match status" value="1"/>
</dbReference>
<dbReference type="Gene3D" id="3.40.50.180">
    <property type="entry name" value="Methylesterase CheB, C-terminal domain"/>
    <property type="match status" value="1"/>
</dbReference>
<gene>
    <name evidence="5" type="primary">cheB</name>
    <name evidence="10" type="ORF">EW093_08925</name>
</gene>
<dbReference type="InterPro" id="IPR011006">
    <property type="entry name" value="CheY-like_superfamily"/>
</dbReference>
<dbReference type="SMART" id="SM00448">
    <property type="entry name" value="REC"/>
    <property type="match status" value="1"/>
</dbReference>
<dbReference type="SUPFAM" id="SSF52738">
    <property type="entry name" value="Methylesterase CheB, C-terminal domain"/>
    <property type="match status" value="1"/>
</dbReference>
<dbReference type="PROSITE" id="PS50110">
    <property type="entry name" value="RESPONSE_REGULATORY"/>
    <property type="match status" value="1"/>
</dbReference>
<feature type="active site" evidence="5 6">
    <location>
        <position position="218"/>
    </location>
</feature>
<comment type="domain">
    <text evidence="5">Contains a C-terminal catalytic domain, and an N-terminal region which modulates catalytic activity.</text>
</comment>
<keyword evidence="2 5" id="KW-0145">Chemotaxis</keyword>
<dbReference type="RefSeq" id="WP_149568060.1">
    <property type="nucleotide sequence ID" value="NZ_CP035807.1"/>
</dbReference>
<reference evidence="10 11" key="2">
    <citation type="submission" date="2019-09" db="EMBL/GenBank/DDBJ databases">
        <title>Complete Genome Sequence and Methylome Analysis of free living Spirochaetas.</title>
        <authorList>
            <person name="Leshcheva N."/>
            <person name="Mikheeva N."/>
        </authorList>
    </citation>
    <scope>NUCLEOTIDE SEQUENCE [LARGE SCALE GENOMIC DNA]</scope>
    <source>
        <strain evidence="10 11">P</strain>
    </source>
</reference>
<evidence type="ECO:0000256" key="5">
    <source>
        <dbReference type="HAMAP-Rule" id="MF_00099"/>
    </source>
</evidence>
<comment type="catalytic activity">
    <reaction evidence="4 5">
        <text>[protein]-L-glutamate 5-O-methyl ester + H2O = L-glutamyl-[protein] + methanol + H(+)</text>
        <dbReference type="Rhea" id="RHEA:23236"/>
        <dbReference type="Rhea" id="RHEA-COMP:10208"/>
        <dbReference type="Rhea" id="RHEA-COMP:10311"/>
        <dbReference type="ChEBI" id="CHEBI:15377"/>
        <dbReference type="ChEBI" id="CHEBI:15378"/>
        <dbReference type="ChEBI" id="CHEBI:17790"/>
        <dbReference type="ChEBI" id="CHEBI:29973"/>
        <dbReference type="ChEBI" id="CHEBI:82795"/>
        <dbReference type="EC" id="3.1.1.61"/>
    </reaction>
</comment>
<dbReference type="PANTHER" id="PTHR42872:SF6">
    <property type="entry name" value="PROTEIN-GLUTAMATE METHYLESTERASE_PROTEIN-GLUTAMINE GLUTAMINASE"/>
    <property type="match status" value="1"/>
</dbReference>
<dbReference type="KEGG" id="sper:EW093_08925"/>
<dbReference type="EC" id="3.1.1.61" evidence="5"/>
<dbReference type="CDD" id="cd17541">
    <property type="entry name" value="REC_CheB-like"/>
    <property type="match status" value="1"/>
</dbReference>
<dbReference type="OrthoDB" id="9793421at2"/>
<name>A0A5C1QCI8_9SPIO</name>
<dbReference type="EMBL" id="CP035807">
    <property type="protein sequence ID" value="QEN04820.1"/>
    <property type="molecule type" value="Genomic_DNA"/>
</dbReference>
<dbReference type="NCBIfam" id="NF001965">
    <property type="entry name" value="PRK00742.1"/>
    <property type="match status" value="1"/>
</dbReference>
<dbReference type="CDD" id="cd16432">
    <property type="entry name" value="CheB_Rec"/>
    <property type="match status" value="1"/>
</dbReference>
<dbReference type="PROSITE" id="PS50122">
    <property type="entry name" value="CHEB"/>
    <property type="match status" value="1"/>
</dbReference>
<dbReference type="Proteomes" id="UP000323824">
    <property type="component" value="Chromosome"/>
</dbReference>
<keyword evidence="1 5" id="KW-0963">Cytoplasm</keyword>
<dbReference type="Pfam" id="PF00072">
    <property type="entry name" value="Response_reg"/>
    <property type="match status" value="1"/>
</dbReference>
<comment type="similarity">
    <text evidence="5">Belongs to the CheB family.</text>
</comment>
<proteinExistence type="inferred from homology"/>
<evidence type="ECO:0000256" key="3">
    <source>
        <dbReference type="ARBA" id="ARBA00022801"/>
    </source>
</evidence>
<sequence>MNKISVMVVDDSVLMRKLIGKILEDDLDIEVVAKAMNGKFALSKMKTHEPDIIILDLEMPEMDGITFLKEKHKLNNNIPVIILSSIATKGAAITMEALSLGASDFVTKPSGSVSLDISDIGEKLKSLVKAYGRDYVRRHKTTRATAVENIRPSFSSSSEPKASISTSSDDWEKITPISKPGKFELLAIGISTGGPNALRKVFAMIPEDFPLPIVVVQHMPAGFTKEFAKGLDRISSLEVKEAEDGDLIKKGRILIAPGDRHIKVEKKSLGGVIRLDDSALVSGHKPSADVLFESVAANYGKNAIAVIMTGMGKDGAKKIGEVYRAGGYTLGQNQESCVVYGMPKVAFEHGYIHEQFSLIDLPSKLEALVTSGA</sequence>
<accession>A0A5C1QCI8</accession>
<dbReference type="Pfam" id="PF01339">
    <property type="entry name" value="CheB_methylest"/>
    <property type="match status" value="1"/>
</dbReference>
<dbReference type="InterPro" id="IPR001789">
    <property type="entry name" value="Sig_transdc_resp-reg_receiver"/>
</dbReference>
<dbReference type="Gene3D" id="3.40.50.2300">
    <property type="match status" value="1"/>
</dbReference>
<evidence type="ECO:0000313" key="10">
    <source>
        <dbReference type="EMBL" id="QEN04820.1"/>
    </source>
</evidence>
<dbReference type="InterPro" id="IPR000673">
    <property type="entry name" value="Sig_transdc_resp-reg_Me-estase"/>
</dbReference>
<dbReference type="PIRSF" id="PIRSF000876">
    <property type="entry name" value="RR_chemtxs_CheB"/>
    <property type="match status" value="1"/>
</dbReference>
<comment type="PTM">
    <text evidence="5">Phosphorylated by CheA. Phosphorylation of the N-terminal regulatory domain activates the methylesterase activity.</text>
</comment>
<protein>
    <recommendedName>
        <fullName evidence="5">Protein-glutamate methylesterase/protein-glutamine glutaminase</fullName>
        <ecNumber evidence="5">3.1.1.61</ecNumber>
        <ecNumber evidence="5">3.5.1.44</ecNumber>
    </recommendedName>
</protein>
<dbReference type="GO" id="GO:0006935">
    <property type="term" value="P:chemotaxis"/>
    <property type="evidence" value="ECO:0007669"/>
    <property type="project" value="UniProtKB-UniRule"/>
</dbReference>
<evidence type="ECO:0000256" key="7">
    <source>
        <dbReference type="PROSITE-ProRule" id="PRU00169"/>
    </source>
</evidence>
<dbReference type="GO" id="GO:0005737">
    <property type="term" value="C:cytoplasm"/>
    <property type="evidence" value="ECO:0007669"/>
    <property type="project" value="UniProtKB-SubCell"/>
</dbReference>
<reference evidence="10 11" key="1">
    <citation type="submission" date="2019-02" db="EMBL/GenBank/DDBJ databases">
        <authorList>
            <person name="Fomenkov A."/>
            <person name="Dubinina G."/>
            <person name="Grabovich M."/>
            <person name="Vincze T."/>
            <person name="Roberts R.J."/>
        </authorList>
    </citation>
    <scope>NUCLEOTIDE SEQUENCE [LARGE SCALE GENOMIC DNA]</scope>
    <source>
        <strain evidence="10 11">P</strain>
    </source>
</reference>
<feature type="active site" evidence="5 6">
    <location>
        <position position="314"/>
    </location>
</feature>
<evidence type="ECO:0000256" key="2">
    <source>
        <dbReference type="ARBA" id="ARBA00022500"/>
    </source>
</evidence>
<evidence type="ECO:0000256" key="1">
    <source>
        <dbReference type="ARBA" id="ARBA00022490"/>
    </source>
</evidence>
<dbReference type="SUPFAM" id="SSF52172">
    <property type="entry name" value="CheY-like"/>
    <property type="match status" value="1"/>
</dbReference>
<feature type="active site" evidence="5 6">
    <location>
        <position position="191"/>
    </location>
</feature>
<comment type="subcellular location">
    <subcellularLocation>
        <location evidence="5">Cytoplasm</location>
    </subcellularLocation>
</comment>
<dbReference type="GO" id="GO:0050568">
    <property type="term" value="F:protein-glutamine glutaminase activity"/>
    <property type="evidence" value="ECO:0007669"/>
    <property type="project" value="UniProtKB-UniRule"/>
</dbReference>
<comment type="function">
    <text evidence="5">Involved in chemotaxis. Part of a chemotaxis signal transduction system that modulates chemotaxis in response to various stimuli. Catalyzes the demethylation of specific methylglutamate residues introduced into the chemoreceptors (methyl-accepting chemotaxis proteins or MCP) by CheR. Also mediates the irreversible deamidation of specific glutamine residues to glutamic acid.</text>
</comment>
<comment type="catalytic activity">
    <reaction evidence="5">
        <text>L-glutaminyl-[protein] + H2O = L-glutamyl-[protein] + NH4(+)</text>
        <dbReference type="Rhea" id="RHEA:16441"/>
        <dbReference type="Rhea" id="RHEA-COMP:10207"/>
        <dbReference type="Rhea" id="RHEA-COMP:10208"/>
        <dbReference type="ChEBI" id="CHEBI:15377"/>
        <dbReference type="ChEBI" id="CHEBI:28938"/>
        <dbReference type="ChEBI" id="CHEBI:29973"/>
        <dbReference type="ChEBI" id="CHEBI:30011"/>
        <dbReference type="EC" id="3.5.1.44"/>
    </reaction>
</comment>
<dbReference type="InterPro" id="IPR008248">
    <property type="entry name" value="CheB-like"/>
</dbReference>
<evidence type="ECO:0000256" key="6">
    <source>
        <dbReference type="PROSITE-ProRule" id="PRU00050"/>
    </source>
</evidence>
<evidence type="ECO:0000259" key="8">
    <source>
        <dbReference type="PROSITE" id="PS50110"/>
    </source>
</evidence>
<feature type="domain" description="Response regulatory" evidence="8">
    <location>
        <begin position="5"/>
        <end position="123"/>
    </location>
</feature>
<feature type="modified residue" description="4-aspartylphosphate" evidence="5 7">
    <location>
        <position position="56"/>
    </location>
</feature>
<evidence type="ECO:0000259" key="9">
    <source>
        <dbReference type="PROSITE" id="PS50122"/>
    </source>
</evidence>
<feature type="domain" description="CheB-type methylesterase" evidence="9">
    <location>
        <begin position="180"/>
        <end position="372"/>
    </location>
</feature>
<keyword evidence="3 5" id="KW-0378">Hydrolase</keyword>
<keyword evidence="5 7" id="KW-0597">Phosphoprotein</keyword>
<dbReference type="GO" id="GO:0000156">
    <property type="term" value="F:phosphorelay response regulator activity"/>
    <property type="evidence" value="ECO:0007669"/>
    <property type="project" value="InterPro"/>
</dbReference>
<evidence type="ECO:0000256" key="4">
    <source>
        <dbReference type="ARBA" id="ARBA00048267"/>
    </source>
</evidence>